<name>A0A1I7U921_9PELO</name>
<keyword evidence="2" id="KW-1185">Reference proteome</keyword>
<dbReference type="Proteomes" id="UP000095282">
    <property type="component" value="Unplaced"/>
</dbReference>
<feature type="domain" description="DUF7809" evidence="1">
    <location>
        <begin position="7"/>
        <end position="147"/>
    </location>
</feature>
<reference evidence="3" key="1">
    <citation type="submission" date="2016-11" db="UniProtKB">
        <authorList>
            <consortium name="WormBaseParasite"/>
        </authorList>
    </citation>
    <scope>IDENTIFICATION</scope>
</reference>
<protein>
    <submittedName>
        <fullName evidence="3">RGS domain-containing protein</fullName>
    </submittedName>
</protein>
<evidence type="ECO:0000259" key="1">
    <source>
        <dbReference type="Pfam" id="PF25100"/>
    </source>
</evidence>
<dbReference type="Pfam" id="PF25100">
    <property type="entry name" value="DUF7809"/>
    <property type="match status" value="1"/>
</dbReference>
<dbReference type="PANTHER" id="PTHR21447">
    <property type="entry name" value="RING-TYPE DOMAIN-CONTAINING PROTEIN-RELATED"/>
    <property type="match status" value="1"/>
</dbReference>
<sequence length="340" mass="39296">MIFSEYGHMFSHDLPASIIDVIFDTYEERLDGCCEYVNLNWGVDVLARYFFVYLGNLTDRLVLDANIKEQYSLPSKPMCYVEMFSYFKKLVSKWNDAQYCLAETYFKIYFNDPESRGIISKAYTAAKLIADSLEATFKQFPEVFLPRASISSPKHPITIRVFEDRSDRFVIKSNLMKELNIETAEEENKDVMETISFDEAKSLFGSRFNGIEFIRFEINRAKHAAVPIWGPTGGHCILAADALIQFLRSLIFKFKVFQNVTGERWSYIQKCLSETPFTPTYKFRFFIMINHFKRIGGAIIRHLCVTPRSGLKDVRNAKKDGFTEQNLKNELTHLGLPGIS</sequence>
<proteinExistence type="predicted"/>
<dbReference type="AlphaFoldDB" id="A0A1I7U921"/>
<evidence type="ECO:0000313" key="3">
    <source>
        <dbReference type="WBParaSite" id="Csp11.Scaffold629.g16091.t1"/>
    </source>
</evidence>
<dbReference type="GO" id="GO:0045087">
    <property type="term" value="P:innate immune response"/>
    <property type="evidence" value="ECO:0007669"/>
    <property type="project" value="TreeGrafter"/>
</dbReference>
<dbReference type="PANTHER" id="PTHR21447:SF13">
    <property type="entry name" value="RING-TYPE DOMAIN-CONTAINING PROTEIN"/>
    <property type="match status" value="1"/>
</dbReference>
<dbReference type="InterPro" id="IPR056711">
    <property type="entry name" value="DUF7809"/>
</dbReference>
<dbReference type="WBParaSite" id="Csp11.Scaffold629.g16091.t1">
    <property type="protein sequence ID" value="Csp11.Scaffold629.g16091.t1"/>
    <property type="gene ID" value="Csp11.Scaffold629.g16091"/>
</dbReference>
<organism evidence="2 3">
    <name type="scientific">Caenorhabditis tropicalis</name>
    <dbReference type="NCBI Taxonomy" id="1561998"/>
    <lineage>
        <taxon>Eukaryota</taxon>
        <taxon>Metazoa</taxon>
        <taxon>Ecdysozoa</taxon>
        <taxon>Nematoda</taxon>
        <taxon>Chromadorea</taxon>
        <taxon>Rhabditida</taxon>
        <taxon>Rhabditina</taxon>
        <taxon>Rhabditomorpha</taxon>
        <taxon>Rhabditoidea</taxon>
        <taxon>Rhabditidae</taxon>
        <taxon>Peloderinae</taxon>
        <taxon>Caenorhabditis</taxon>
    </lineage>
</organism>
<accession>A0A1I7U921</accession>
<evidence type="ECO:0000313" key="2">
    <source>
        <dbReference type="Proteomes" id="UP000095282"/>
    </source>
</evidence>
<dbReference type="GO" id="GO:0045121">
    <property type="term" value="C:membrane raft"/>
    <property type="evidence" value="ECO:0007669"/>
    <property type="project" value="TreeGrafter"/>
</dbReference>